<proteinExistence type="predicted"/>
<evidence type="ECO:0000256" key="2">
    <source>
        <dbReference type="SAM" id="Phobius"/>
    </source>
</evidence>
<keyword evidence="1" id="KW-0175">Coiled coil</keyword>
<accession>A0A0U9H9U9</accession>
<keyword evidence="2" id="KW-0472">Membrane</keyword>
<dbReference type="Pfam" id="PF26347">
    <property type="entry name" value="YtrI_sporulation"/>
    <property type="match status" value="1"/>
</dbReference>
<reference evidence="4 5" key="2">
    <citation type="journal article" date="2016" name="Genome Announc.">
        <title>Draft Genome Sequence of Oceanobacillus picturae Heshi-B3, Isolated from Fermented Rice Bran in a Traditional Japanese Seafood Dish.</title>
        <authorList>
            <person name="Akuzawa S."/>
            <person name="Nagaoka J."/>
            <person name="Kanekatsu M."/>
            <person name="Kanesaki Y."/>
            <person name="Suzuki T."/>
        </authorList>
    </citation>
    <scope>NUCLEOTIDE SEQUENCE [LARGE SCALE GENOMIC DNA]</scope>
    <source>
        <strain evidence="4 5">Heshi-B3</strain>
    </source>
</reference>
<feature type="domain" description="Sporulation membrane protein YtrI C-terminal" evidence="3">
    <location>
        <begin position="77"/>
        <end position="160"/>
    </location>
</feature>
<sequence>MHIPPYHKKKTWQRFFAGSLVGGIIAYIIFIFMHGTMYENQLKENLELTSQVNDLKNQNEALLKDTENLKTPVTVSAIDITIENAEEISLDSLIVPKLEELVKDEISHITGQSVSIVDEIDQLLISAIENKEYTIDDIHYQFTVRKLTISETVKVFLEAETVN</sequence>
<dbReference type="Proteomes" id="UP000052946">
    <property type="component" value="Unassembled WGS sequence"/>
</dbReference>
<dbReference type="OrthoDB" id="2691164at2"/>
<evidence type="ECO:0000313" key="4">
    <source>
        <dbReference type="EMBL" id="GAQ19443.1"/>
    </source>
</evidence>
<dbReference type="InterPro" id="IPR058620">
    <property type="entry name" value="YtrI_C"/>
</dbReference>
<dbReference type="NCBIfam" id="NF041479">
    <property type="entry name" value="spor_membprot_YtrI"/>
    <property type="match status" value="1"/>
</dbReference>
<name>A0A0U9H9U9_9BACI</name>
<keyword evidence="2" id="KW-1133">Transmembrane helix</keyword>
<gene>
    <name evidence="4" type="ORF">OPHB3_3411</name>
</gene>
<feature type="coiled-coil region" evidence="1">
    <location>
        <begin position="38"/>
        <end position="65"/>
    </location>
</feature>
<keyword evidence="2" id="KW-0812">Transmembrane</keyword>
<feature type="transmembrane region" description="Helical" evidence="2">
    <location>
        <begin position="12"/>
        <end position="33"/>
    </location>
</feature>
<evidence type="ECO:0000259" key="3">
    <source>
        <dbReference type="Pfam" id="PF26347"/>
    </source>
</evidence>
<evidence type="ECO:0000256" key="1">
    <source>
        <dbReference type="SAM" id="Coils"/>
    </source>
</evidence>
<dbReference type="RefSeq" id="WP_058951075.1">
    <property type="nucleotide sequence ID" value="NZ_BBXV01000045.1"/>
</dbReference>
<reference evidence="5" key="1">
    <citation type="submission" date="2015-07" db="EMBL/GenBank/DDBJ databases">
        <title>Draft Genome Sequence of Oceanobacillus picturae Heshi-B3 that Was Isolated from Fermented Rice Bran with Aging Salted Mackerel, Which Was Named Heshiko as Traditional Fermented Seafood in Japan.</title>
        <authorList>
            <person name="Akuzawa S."/>
            <person name="Nakagawa J."/>
            <person name="Kanekatsu T."/>
            <person name="Kanesaki Y."/>
            <person name="Suzuki T."/>
        </authorList>
    </citation>
    <scope>NUCLEOTIDE SEQUENCE [LARGE SCALE GENOMIC DNA]</scope>
    <source>
        <strain evidence="5">Heshi-B3</strain>
    </source>
</reference>
<organism evidence="4 5">
    <name type="scientific">Oceanobacillus picturae</name>
    <dbReference type="NCBI Taxonomy" id="171693"/>
    <lineage>
        <taxon>Bacteria</taxon>
        <taxon>Bacillati</taxon>
        <taxon>Bacillota</taxon>
        <taxon>Bacilli</taxon>
        <taxon>Bacillales</taxon>
        <taxon>Bacillaceae</taxon>
        <taxon>Oceanobacillus</taxon>
    </lineage>
</organism>
<dbReference type="InterPro" id="IPR048198">
    <property type="entry name" value="YtrI"/>
</dbReference>
<protein>
    <submittedName>
        <fullName evidence="4">Sporulation membrane protein YtrI</fullName>
    </submittedName>
</protein>
<evidence type="ECO:0000313" key="5">
    <source>
        <dbReference type="Proteomes" id="UP000052946"/>
    </source>
</evidence>
<comment type="caution">
    <text evidence="4">The sequence shown here is derived from an EMBL/GenBank/DDBJ whole genome shotgun (WGS) entry which is preliminary data.</text>
</comment>
<dbReference type="EMBL" id="BBXV01000045">
    <property type="protein sequence ID" value="GAQ19443.1"/>
    <property type="molecule type" value="Genomic_DNA"/>
</dbReference>
<dbReference type="AlphaFoldDB" id="A0A0U9H9U9"/>